<reference evidence="2 3" key="1">
    <citation type="submission" date="2019-02" db="EMBL/GenBank/DDBJ databases">
        <title>Draft genome sequence of Amycolatopsis sp. 8-3EHSu isolated from roots of Suaeda maritima.</title>
        <authorList>
            <person name="Duangmal K."/>
            <person name="Chantavorakit T."/>
        </authorList>
    </citation>
    <scope>NUCLEOTIDE SEQUENCE [LARGE SCALE GENOMIC DNA]</scope>
    <source>
        <strain evidence="2 3">8-3EHSu</strain>
    </source>
</reference>
<feature type="region of interest" description="Disordered" evidence="1">
    <location>
        <begin position="18"/>
        <end position="37"/>
    </location>
</feature>
<dbReference type="EMBL" id="SFCC01000002">
    <property type="protein sequence ID" value="RZQ65345.1"/>
    <property type="molecule type" value="Genomic_DNA"/>
</dbReference>
<sequence length="83" mass="9150">MGTITVGMTKRQVKRLLGPPSAKTSTRSYLRETRRAGGSVAGFGRVPRDAYWLYLGKPGDRDIQIVFRGNRVTEVTTPPARAT</sequence>
<keyword evidence="3" id="KW-1185">Reference proteome</keyword>
<organism evidence="2 3">
    <name type="scientific">Amycolatopsis suaedae</name>
    <dbReference type="NCBI Taxonomy" id="2510978"/>
    <lineage>
        <taxon>Bacteria</taxon>
        <taxon>Bacillati</taxon>
        <taxon>Actinomycetota</taxon>
        <taxon>Actinomycetes</taxon>
        <taxon>Pseudonocardiales</taxon>
        <taxon>Pseudonocardiaceae</taxon>
        <taxon>Amycolatopsis</taxon>
    </lineage>
</organism>
<dbReference type="Proteomes" id="UP000292003">
    <property type="component" value="Unassembled WGS sequence"/>
</dbReference>
<evidence type="ECO:0000313" key="3">
    <source>
        <dbReference type="Proteomes" id="UP000292003"/>
    </source>
</evidence>
<dbReference type="OrthoDB" id="5196609at2"/>
<proteinExistence type="predicted"/>
<comment type="caution">
    <text evidence="2">The sequence shown here is derived from an EMBL/GenBank/DDBJ whole genome shotgun (WGS) entry which is preliminary data.</text>
</comment>
<accession>A0A4V2EMK1</accession>
<name>A0A4V2EMK1_9PSEU</name>
<dbReference type="RefSeq" id="WP_130474131.1">
    <property type="nucleotide sequence ID" value="NZ_SFCC01000002.1"/>
</dbReference>
<gene>
    <name evidence="2" type="primary">bamE</name>
    <name evidence="2" type="ORF">EWH70_05565</name>
</gene>
<dbReference type="AlphaFoldDB" id="A0A4V2EMK1"/>
<evidence type="ECO:0000256" key="1">
    <source>
        <dbReference type="SAM" id="MobiDB-lite"/>
    </source>
</evidence>
<evidence type="ECO:0000313" key="2">
    <source>
        <dbReference type="EMBL" id="RZQ65345.1"/>
    </source>
</evidence>
<protein>
    <submittedName>
        <fullName evidence="2">Outer membrane protein assembly factor BamE</fullName>
    </submittedName>
</protein>